<name>A0AAE1EPY3_PETCI</name>
<evidence type="ECO:0000313" key="1">
    <source>
        <dbReference type="EMBL" id="KAK3858806.1"/>
    </source>
</evidence>
<accession>A0AAE1EPY3</accession>
<protein>
    <submittedName>
        <fullName evidence="1">Uncharacterized protein</fullName>
    </submittedName>
</protein>
<proteinExistence type="predicted"/>
<reference evidence="1" key="1">
    <citation type="submission" date="2023-10" db="EMBL/GenBank/DDBJ databases">
        <title>Genome assemblies of two species of porcelain crab, Petrolisthes cinctipes and Petrolisthes manimaculis (Anomura: Porcellanidae).</title>
        <authorList>
            <person name="Angst P."/>
        </authorList>
    </citation>
    <scope>NUCLEOTIDE SEQUENCE</scope>
    <source>
        <strain evidence="1">PB745_01</strain>
        <tissue evidence="1">Gill</tissue>
    </source>
</reference>
<dbReference type="AlphaFoldDB" id="A0AAE1EPY3"/>
<sequence>MLTHNNFKSLVAGVTSAEDMKERVGLAIDCQHMFDRKTSPWEADLWKEDELDSFYLNLESVDRLYHINHEDGDEFSGDDFELVVRVEYKKHHLFVELSAGCRFTDFECRGGGDIFVSFNANLFTRTIMTKVPSEERLYESLTEDGHLVEGKREEGDGARTIVTAAALVMGTWHQHPPMLKLLCHQAVHHNRHQLAFYTEVLPKALVASITEFIVIKDTIDYYDTWY</sequence>
<comment type="caution">
    <text evidence="1">The sequence shown here is derived from an EMBL/GenBank/DDBJ whole genome shotgun (WGS) entry which is preliminary data.</text>
</comment>
<evidence type="ECO:0000313" key="2">
    <source>
        <dbReference type="Proteomes" id="UP001286313"/>
    </source>
</evidence>
<dbReference type="EMBL" id="JAWQEG010005208">
    <property type="protein sequence ID" value="KAK3858806.1"/>
    <property type="molecule type" value="Genomic_DNA"/>
</dbReference>
<dbReference type="Proteomes" id="UP001286313">
    <property type="component" value="Unassembled WGS sequence"/>
</dbReference>
<organism evidence="1 2">
    <name type="scientific">Petrolisthes cinctipes</name>
    <name type="common">Flat porcelain crab</name>
    <dbReference type="NCBI Taxonomy" id="88211"/>
    <lineage>
        <taxon>Eukaryota</taxon>
        <taxon>Metazoa</taxon>
        <taxon>Ecdysozoa</taxon>
        <taxon>Arthropoda</taxon>
        <taxon>Crustacea</taxon>
        <taxon>Multicrustacea</taxon>
        <taxon>Malacostraca</taxon>
        <taxon>Eumalacostraca</taxon>
        <taxon>Eucarida</taxon>
        <taxon>Decapoda</taxon>
        <taxon>Pleocyemata</taxon>
        <taxon>Anomura</taxon>
        <taxon>Galatheoidea</taxon>
        <taxon>Porcellanidae</taxon>
        <taxon>Petrolisthes</taxon>
    </lineage>
</organism>
<gene>
    <name evidence="1" type="ORF">Pcinc_035030</name>
</gene>
<keyword evidence="2" id="KW-1185">Reference proteome</keyword>